<organism evidence="2 3">
    <name type="scientific">Planosporangium thailandense</name>
    <dbReference type="NCBI Taxonomy" id="765197"/>
    <lineage>
        <taxon>Bacteria</taxon>
        <taxon>Bacillati</taxon>
        <taxon>Actinomycetota</taxon>
        <taxon>Actinomycetes</taxon>
        <taxon>Micromonosporales</taxon>
        <taxon>Micromonosporaceae</taxon>
        <taxon>Planosporangium</taxon>
    </lineage>
</organism>
<accession>A0ABX0Y4Z6</accession>
<evidence type="ECO:0000256" key="1">
    <source>
        <dbReference type="SAM" id="MobiDB-lite"/>
    </source>
</evidence>
<gene>
    <name evidence="2" type="ORF">HC031_27335</name>
</gene>
<evidence type="ECO:0000313" key="2">
    <source>
        <dbReference type="EMBL" id="NJC73408.1"/>
    </source>
</evidence>
<evidence type="ECO:0000313" key="3">
    <source>
        <dbReference type="Proteomes" id="UP000722989"/>
    </source>
</evidence>
<name>A0ABX0Y4Z6_9ACTN</name>
<keyword evidence="3" id="KW-1185">Reference proteome</keyword>
<dbReference type="EMBL" id="JAATVY010000029">
    <property type="protein sequence ID" value="NJC73408.1"/>
    <property type="molecule type" value="Genomic_DNA"/>
</dbReference>
<reference evidence="2 3" key="1">
    <citation type="submission" date="2020-03" db="EMBL/GenBank/DDBJ databases">
        <title>WGS of the type strain of Planosporangium spp.</title>
        <authorList>
            <person name="Thawai C."/>
        </authorList>
    </citation>
    <scope>NUCLEOTIDE SEQUENCE [LARGE SCALE GENOMIC DNA]</scope>
    <source>
        <strain evidence="2 3">TBRC 5610</strain>
    </source>
</reference>
<sequence>MSAPVLLPAPTGEPTADTSHHRIRLDDRRCTCGLPREECVRRRVRELWST</sequence>
<dbReference type="Proteomes" id="UP000722989">
    <property type="component" value="Unassembled WGS sequence"/>
</dbReference>
<protein>
    <submittedName>
        <fullName evidence="2">Uncharacterized protein</fullName>
    </submittedName>
</protein>
<proteinExistence type="predicted"/>
<comment type="caution">
    <text evidence="2">The sequence shown here is derived from an EMBL/GenBank/DDBJ whole genome shotgun (WGS) entry which is preliminary data.</text>
</comment>
<feature type="region of interest" description="Disordered" evidence="1">
    <location>
        <begin position="1"/>
        <end position="20"/>
    </location>
</feature>